<evidence type="ECO:0000256" key="1">
    <source>
        <dbReference type="ARBA" id="ARBA00007408"/>
    </source>
</evidence>
<evidence type="ECO:0000256" key="2">
    <source>
        <dbReference type="ARBA" id="ARBA00015192"/>
    </source>
</evidence>
<dbReference type="Pfam" id="PF00076">
    <property type="entry name" value="RRM_1"/>
    <property type="match status" value="1"/>
</dbReference>
<dbReference type="InterPro" id="IPR012677">
    <property type="entry name" value="Nucleotide-bd_a/b_plait_sf"/>
</dbReference>
<feature type="non-terminal residue" evidence="8">
    <location>
        <position position="172"/>
    </location>
</feature>
<sequence>MSAPYYKPPTIGPKRPDFLKSNNEHSVSVPSSSLSSGNEPPKGAVDKTGKKKSKYVRAAGGQVWEDPTLAEWDPNDYRIFCGDLGNDVNDEVLTRTFNRYPSFVKARVVRDKHTNKSKGYGFISFKEPNDFIRAMREMDGKGNTPEIERTERETNGLSNSKKIFIKNSPALP</sequence>
<dbReference type="InterPro" id="IPR035979">
    <property type="entry name" value="RBD_domain_sf"/>
</dbReference>
<feature type="domain" description="RRM" evidence="7">
    <location>
        <begin position="77"/>
        <end position="152"/>
    </location>
</feature>
<dbReference type="InterPro" id="IPR050825">
    <property type="entry name" value="RBM42_RBP45_47-like"/>
</dbReference>
<dbReference type="PROSITE" id="PS50102">
    <property type="entry name" value="RRM"/>
    <property type="match status" value="1"/>
</dbReference>
<evidence type="ECO:0000256" key="5">
    <source>
        <dbReference type="PROSITE-ProRule" id="PRU00176"/>
    </source>
</evidence>
<evidence type="ECO:0000259" key="7">
    <source>
        <dbReference type="PROSITE" id="PS50102"/>
    </source>
</evidence>
<feature type="compositionally biased region" description="Basic and acidic residues" evidence="6">
    <location>
        <begin position="139"/>
        <end position="154"/>
    </location>
</feature>
<feature type="region of interest" description="Disordered" evidence="6">
    <location>
        <begin position="139"/>
        <end position="172"/>
    </location>
</feature>
<dbReference type="InterPro" id="IPR000504">
    <property type="entry name" value="RRM_dom"/>
</dbReference>
<dbReference type="Proteomes" id="UP000825002">
    <property type="component" value="Unassembled WGS sequence"/>
</dbReference>
<evidence type="ECO:0000313" key="8">
    <source>
        <dbReference type="EMBL" id="KAG9510656.1"/>
    </source>
</evidence>
<feature type="compositionally biased region" description="Low complexity" evidence="6">
    <location>
        <begin position="24"/>
        <end position="41"/>
    </location>
</feature>
<reference evidence="8 9" key="1">
    <citation type="submission" date="2020-10" db="EMBL/GenBank/DDBJ databases">
        <authorList>
            <person name="Klimov P.B."/>
            <person name="Dyachkov S.M."/>
            <person name="Chetverikov P.E."/>
        </authorList>
    </citation>
    <scope>NUCLEOTIDE SEQUENCE [LARGE SCALE GENOMIC DNA]</scope>
    <source>
        <strain evidence="8">BMOC 18-1129-001#AD2665</strain>
        <tissue evidence="8">Entire mites</tissue>
    </source>
</reference>
<gene>
    <name evidence="8" type="primary">RBM42</name>
    <name evidence="8" type="ORF">GZH46_00793</name>
</gene>
<comment type="similarity">
    <text evidence="1">Belongs to the RRM RBM42 family.</text>
</comment>
<comment type="caution">
    <text evidence="8">The sequence shown here is derived from an EMBL/GenBank/DDBJ whole genome shotgun (WGS) entry which is preliminary data.</text>
</comment>
<feature type="region of interest" description="Disordered" evidence="6">
    <location>
        <begin position="1"/>
        <end position="52"/>
    </location>
</feature>
<accession>A0ABQ7SB60</accession>
<keyword evidence="3 5" id="KW-0694">RNA-binding</keyword>
<protein>
    <recommendedName>
        <fullName evidence="2">RNA-binding protein 42</fullName>
    </recommendedName>
    <alternativeName>
        <fullName evidence="4">RNA-binding motif protein 42</fullName>
    </alternativeName>
</protein>
<organism evidence="8 9">
    <name type="scientific">Fragariocoptes setiger</name>
    <dbReference type="NCBI Taxonomy" id="1670756"/>
    <lineage>
        <taxon>Eukaryota</taxon>
        <taxon>Metazoa</taxon>
        <taxon>Ecdysozoa</taxon>
        <taxon>Arthropoda</taxon>
        <taxon>Chelicerata</taxon>
        <taxon>Arachnida</taxon>
        <taxon>Acari</taxon>
        <taxon>Acariformes</taxon>
        <taxon>Trombidiformes</taxon>
        <taxon>Prostigmata</taxon>
        <taxon>Eupodina</taxon>
        <taxon>Eriophyoidea</taxon>
        <taxon>Phytoptidae</taxon>
        <taxon>Fragariocoptes</taxon>
    </lineage>
</organism>
<dbReference type="CDD" id="cd12383">
    <property type="entry name" value="RRM_RBM42"/>
    <property type="match status" value="1"/>
</dbReference>
<dbReference type="SMART" id="SM00360">
    <property type="entry name" value="RRM"/>
    <property type="match status" value="1"/>
</dbReference>
<dbReference type="InterPro" id="IPR034215">
    <property type="entry name" value="RBM42_RRM"/>
</dbReference>
<evidence type="ECO:0000313" key="9">
    <source>
        <dbReference type="Proteomes" id="UP000825002"/>
    </source>
</evidence>
<proteinExistence type="inferred from homology"/>
<dbReference type="EMBL" id="JAIFTH010000104">
    <property type="protein sequence ID" value="KAG9510656.1"/>
    <property type="molecule type" value="Genomic_DNA"/>
</dbReference>
<evidence type="ECO:0000256" key="4">
    <source>
        <dbReference type="ARBA" id="ARBA00030574"/>
    </source>
</evidence>
<keyword evidence="9" id="KW-1185">Reference proteome</keyword>
<dbReference type="SUPFAM" id="SSF54928">
    <property type="entry name" value="RNA-binding domain, RBD"/>
    <property type="match status" value="1"/>
</dbReference>
<dbReference type="PANTHER" id="PTHR47640:SF11">
    <property type="entry name" value="RNA-BINDING PROTEIN 42"/>
    <property type="match status" value="1"/>
</dbReference>
<dbReference type="Gene3D" id="3.30.70.330">
    <property type="match status" value="1"/>
</dbReference>
<name>A0ABQ7SB60_9ACAR</name>
<evidence type="ECO:0000256" key="6">
    <source>
        <dbReference type="SAM" id="MobiDB-lite"/>
    </source>
</evidence>
<evidence type="ECO:0000256" key="3">
    <source>
        <dbReference type="ARBA" id="ARBA00022884"/>
    </source>
</evidence>
<dbReference type="PANTHER" id="PTHR47640">
    <property type="entry name" value="TRNA SELENOCYSTEINE 1-ASSOCIATED PROTEIN 1-RELATED-RELATED"/>
    <property type="match status" value="1"/>
</dbReference>
<feature type="compositionally biased region" description="Pro residues" evidence="6">
    <location>
        <begin position="1"/>
        <end position="11"/>
    </location>
</feature>